<gene>
    <name evidence="1" type="ORF">M595_2469</name>
</gene>
<evidence type="ECO:0000313" key="2">
    <source>
        <dbReference type="Proteomes" id="UP000017127"/>
    </source>
</evidence>
<dbReference type="Proteomes" id="UP000017127">
    <property type="component" value="Unassembled WGS sequence"/>
</dbReference>
<name>U7QJX1_9CYAN</name>
<keyword evidence="2" id="KW-1185">Reference proteome</keyword>
<protein>
    <submittedName>
        <fullName evidence="1">Uncharacterized protein</fullName>
    </submittedName>
</protein>
<dbReference type="AlphaFoldDB" id="U7QJX1"/>
<sequence>MDLTVKSVELELPAARPLKLVFTVGVLPLGVYLPNQLREFSHHADSF</sequence>
<organism evidence="1 2">
    <name type="scientific">Lyngbya aestuarii BL J</name>
    <dbReference type="NCBI Taxonomy" id="1348334"/>
    <lineage>
        <taxon>Bacteria</taxon>
        <taxon>Bacillati</taxon>
        <taxon>Cyanobacteriota</taxon>
        <taxon>Cyanophyceae</taxon>
        <taxon>Oscillatoriophycideae</taxon>
        <taxon>Oscillatoriales</taxon>
        <taxon>Microcoleaceae</taxon>
        <taxon>Lyngbya</taxon>
    </lineage>
</organism>
<proteinExistence type="predicted"/>
<comment type="caution">
    <text evidence="1">The sequence shown here is derived from an EMBL/GenBank/DDBJ whole genome shotgun (WGS) entry which is preliminary data.</text>
</comment>
<reference evidence="1 2" key="1">
    <citation type="journal article" date="2013" name="Front. Microbiol.">
        <title>Comparative genomic analyses of the cyanobacterium, Lyngbya aestuarii BL J, a powerful hydrogen producer.</title>
        <authorList>
            <person name="Kothari A."/>
            <person name="Vaughn M."/>
            <person name="Garcia-Pichel F."/>
        </authorList>
    </citation>
    <scope>NUCLEOTIDE SEQUENCE [LARGE SCALE GENOMIC DNA]</scope>
    <source>
        <strain evidence="1 2">BL J</strain>
    </source>
</reference>
<evidence type="ECO:0000313" key="1">
    <source>
        <dbReference type="EMBL" id="ERT07562.1"/>
    </source>
</evidence>
<dbReference type="EMBL" id="AUZM01000020">
    <property type="protein sequence ID" value="ERT07562.1"/>
    <property type="molecule type" value="Genomic_DNA"/>
</dbReference>
<accession>U7QJX1</accession>